<name>A0A195CGM9_9HYME</name>
<gene>
    <name evidence="1" type="ORF">ALC62_09506</name>
</gene>
<evidence type="ECO:0000313" key="2">
    <source>
        <dbReference type="Proteomes" id="UP000078542"/>
    </source>
</evidence>
<dbReference type="AlphaFoldDB" id="A0A195CGM9"/>
<proteinExistence type="predicted"/>
<protein>
    <submittedName>
        <fullName evidence="1">Uncharacterized protein</fullName>
    </submittedName>
</protein>
<evidence type="ECO:0000313" key="1">
    <source>
        <dbReference type="EMBL" id="KYM99885.1"/>
    </source>
</evidence>
<sequence>MERRAQSLPCAMDEREAGSPRAFVSGCASNTTIDTELSERCTEDGASTDDDLWQVKGEENIFSVIPL</sequence>
<keyword evidence="2" id="KW-1185">Reference proteome</keyword>
<accession>A0A195CGM9</accession>
<dbReference type="EMBL" id="KQ977791">
    <property type="protein sequence ID" value="KYM99885.1"/>
    <property type="molecule type" value="Genomic_DNA"/>
</dbReference>
<organism evidence="1 2">
    <name type="scientific">Cyphomyrmex costatus</name>
    <dbReference type="NCBI Taxonomy" id="456900"/>
    <lineage>
        <taxon>Eukaryota</taxon>
        <taxon>Metazoa</taxon>
        <taxon>Ecdysozoa</taxon>
        <taxon>Arthropoda</taxon>
        <taxon>Hexapoda</taxon>
        <taxon>Insecta</taxon>
        <taxon>Pterygota</taxon>
        <taxon>Neoptera</taxon>
        <taxon>Endopterygota</taxon>
        <taxon>Hymenoptera</taxon>
        <taxon>Apocrita</taxon>
        <taxon>Aculeata</taxon>
        <taxon>Formicoidea</taxon>
        <taxon>Formicidae</taxon>
        <taxon>Myrmicinae</taxon>
        <taxon>Cyphomyrmex</taxon>
    </lineage>
</organism>
<dbReference type="Proteomes" id="UP000078542">
    <property type="component" value="Unassembled WGS sequence"/>
</dbReference>
<reference evidence="1 2" key="1">
    <citation type="submission" date="2016-03" db="EMBL/GenBank/DDBJ databases">
        <title>Cyphomyrmex costatus WGS genome.</title>
        <authorList>
            <person name="Nygaard S."/>
            <person name="Hu H."/>
            <person name="Boomsma J."/>
            <person name="Zhang G."/>
        </authorList>
    </citation>
    <scope>NUCLEOTIDE SEQUENCE [LARGE SCALE GENOMIC DNA]</scope>
    <source>
        <strain evidence="1">MS0001</strain>
        <tissue evidence="1">Whole body</tissue>
    </source>
</reference>